<feature type="compositionally biased region" description="Basic and acidic residues" evidence="4">
    <location>
        <begin position="47"/>
        <end position="58"/>
    </location>
</feature>
<feature type="domain" description="HTH rpiR-type" evidence="5">
    <location>
        <begin position="92"/>
        <end position="168"/>
    </location>
</feature>
<evidence type="ECO:0000256" key="4">
    <source>
        <dbReference type="SAM" id="MobiDB-lite"/>
    </source>
</evidence>
<dbReference type="InterPro" id="IPR001347">
    <property type="entry name" value="SIS_dom"/>
</dbReference>
<dbReference type="GO" id="GO:1901135">
    <property type="term" value="P:carbohydrate derivative metabolic process"/>
    <property type="evidence" value="ECO:0007669"/>
    <property type="project" value="InterPro"/>
</dbReference>
<keyword evidence="8" id="KW-1185">Reference proteome</keyword>
<feature type="domain" description="SIS" evidence="6">
    <location>
        <begin position="218"/>
        <end position="358"/>
    </location>
</feature>
<name>A0A1H2LXA9_9ACTN</name>
<dbReference type="InterPro" id="IPR047640">
    <property type="entry name" value="RpiR-like"/>
</dbReference>
<dbReference type="InterPro" id="IPR009057">
    <property type="entry name" value="Homeodomain-like_sf"/>
</dbReference>
<evidence type="ECO:0000313" key="7">
    <source>
        <dbReference type="EMBL" id="SDU84936.1"/>
    </source>
</evidence>
<keyword evidence="1" id="KW-0805">Transcription regulation</keyword>
<dbReference type="Pfam" id="PF01380">
    <property type="entry name" value="SIS"/>
    <property type="match status" value="1"/>
</dbReference>
<sequence length="392" mass="40265">MGRVPRADGTRPSRPAAPAGPQPTVTVRPGTDQGRGSPTRTGPARPDPTRPDPTRPDPARPGATRPGPSGRPSRAPVAPVLEPAAAAGRSSLSVLIRVRSALPSLRPAEQRVAEAVLADPAGVSERSITSVARLCRTSETTVLRFCRALGLAGYPELRIALARAAQGEEDGRAQSALHDSAISATDTLADVVSKISYADQRAVADTGAAVDVLALGVAVEAVAGARRVDVYGVGASGLVGQELHLRLQGLGIASHAWADPHAALMSASGLAPGDVAVGVSHTGTTTDTLDALRLARSRGATTVAITNYDRSPIVGVSDVVLTTAARETTFRTGAMSSRVSQLVLVDCLFTGVALRSYDRSLSALEASRAVLRSRHGERGAALARQVLDGLGA</sequence>
<evidence type="ECO:0000313" key="8">
    <source>
        <dbReference type="Proteomes" id="UP000198825"/>
    </source>
</evidence>
<feature type="compositionally biased region" description="Basic and acidic residues" evidence="4">
    <location>
        <begin position="1"/>
        <end position="11"/>
    </location>
</feature>
<dbReference type="InterPro" id="IPR000281">
    <property type="entry name" value="HTH_RpiR"/>
</dbReference>
<dbReference type="PROSITE" id="PS51071">
    <property type="entry name" value="HTH_RPIR"/>
    <property type="match status" value="1"/>
</dbReference>
<organism evidence="7 8">
    <name type="scientific">Microlunatus sagamiharensis</name>
    <dbReference type="NCBI Taxonomy" id="546874"/>
    <lineage>
        <taxon>Bacteria</taxon>
        <taxon>Bacillati</taxon>
        <taxon>Actinomycetota</taxon>
        <taxon>Actinomycetes</taxon>
        <taxon>Propionibacteriales</taxon>
        <taxon>Propionibacteriaceae</taxon>
        <taxon>Microlunatus</taxon>
    </lineage>
</organism>
<dbReference type="EMBL" id="LT629799">
    <property type="protein sequence ID" value="SDU84936.1"/>
    <property type="molecule type" value="Genomic_DNA"/>
</dbReference>
<dbReference type="Proteomes" id="UP000198825">
    <property type="component" value="Chromosome I"/>
</dbReference>
<keyword evidence="2 7" id="KW-0238">DNA-binding</keyword>
<feature type="compositionally biased region" description="Low complexity" evidence="4">
    <location>
        <begin position="60"/>
        <end position="76"/>
    </location>
</feature>
<gene>
    <name evidence="7" type="ORF">SAMN04488544_0915</name>
</gene>
<dbReference type="PANTHER" id="PTHR30514:SF1">
    <property type="entry name" value="HTH-TYPE TRANSCRIPTIONAL REGULATOR HEXR-RELATED"/>
    <property type="match status" value="1"/>
</dbReference>
<dbReference type="AlphaFoldDB" id="A0A1H2LXA9"/>
<accession>A0A1H2LXA9</accession>
<evidence type="ECO:0000256" key="3">
    <source>
        <dbReference type="ARBA" id="ARBA00023163"/>
    </source>
</evidence>
<evidence type="ECO:0000259" key="6">
    <source>
        <dbReference type="PROSITE" id="PS51464"/>
    </source>
</evidence>
<dbReference type="STRING" id="546874.SAMN04488544_0915"/>
<proteinExistence type="predicted"/>
<evidence type="ECO:0000256" key="1">
    <source>
        <dbReference type="ARBA" id="ARBA00023015"/>
    </source>
</evidence>
<dbReference type="InterPro" id="IPR036388">
    <property type="entry name" value="WH-like_DNA-bd_sf"/>
</dbReference>
<keyword evidence="3" id="KW-0804">Transcription</keyword>
<dbReference type="SUPFAM" id="SSF53697">
    <property type="entry name" value="SIS domain"/>
    <property type="match status" value="1"/>
</dbReference>
<protein>
    <submittedName>
        <fullName evidence="7">DNA-binding transcriptional regulator, MurR/RpiR family, contains HTH and SIS domains</fullName>
    </submittedName>
</protein>
<feature type="region of interest" description="Disordered" evidence="4">
    <location>
        <begin position="1"/>
        <end position="76"/>
    </location>
</feature>
<evidence type="ECO:0000259" key="5">
    <source>
        <dbReference type="PROSITE" id="PS51071"/>
    </source>
</evidence>
<evidence type="ECO:0000256" key="2">
    <source>
        <dbReference type="ARBA" id="ARBA00023125"/>
    </source>
</evidence>
<dbReference type="GO" id="GO:0003677">
    <property type="term" value="F:DNA binding"/>
    <property type="evidence" value="ECO:0007669"/>
    <property type="project" value="UniProtKB-KW"/>
</dbReference>
<dbReference type="Gene3D" id="3.40.50.10490">
    <property type="entry name" value="Glucose-6-phosphate isomerase like protein, domain 1"/>
    <property type="match status" value="1"/>
</dbReference>
<dbReference type="InterPro" id="IPR035472">
    <property type="entry name" value="RpiR-like_SIS"/>
</dbReference>
<reference evidence="8" key="1">
    <citation type="submission" date="2016-10" db="EMBL/GenBank/DDBJ databases">
        <authorList>
            <person name="Varghese N."/>
            <person name="Submissions S."/>
        </authorList>
    </citation>
    <scope>NUCLEOTIDE SEQUENCE [LARGE SCALE GENOMIC DNA]</scope>
    <source>
        <strain evidence="8">DSM 21743</strain>
    </source>
</reference>
<dbReference type="SUPFAM" id="SSF46689">
    <property type="entry name" value="Homeodomain-like"/>
    <property type="match status" value="1"/>
</dbReference>
<dbReference type="PANTHER" id="PTHR30514">
    <property type="entry name" value="GLUCOKINASE"/>
    <property type="match status" value="1"/>
</dbReference>
<dbReference type="Gene3D" id="1.10.10.10">
    <property type="entry name" value="Winged helix-like DNA-binding domain superfamily/Winged helix DNA-binding domain"/>
    <property type="match status" value="1"/>
</dbReference>
<dbReference type="GO" id="GO:0003700">
    <property type="term" value="F:DNA-binding transcription factor activity"/>
    <property type="evidence" value="ECO:0007669"/>
    <property type="project" value="InterPro"/>
</dbReference>
<dbReference type="Pfam" id="PF01418">
    <property type="entry name" value="HTH_6"/>
    <property type="match status" value="1"/>
</dbReference>
<dbReference type="InterPro" id="IPR046348">
    <property type="entry name" value="SIS_dom_sf"/>
</dbReference>
<dbReference type="CDD" id="cd05013">
    <property type="entry name" value="SIS_RpiR"/>
    <property type="match status" value="1"/>
</dbReference>
<dbReference type="PROSITE" id="PS51464">
    <property type="entry name" value="SIS"/>
    <property type="match status" value="1"/>
</dbReference>
<dbReference type="GO" id="GO:0097367">
    <property type="term" value="F:carbohydrate derivative binding"/>
    <property type="evidence" value="ECO:0007669"/>
    <property type="project" value="InterPro"/>
</dbReference>